<dbReference type="AlphaFoldDB" id="A0A7L2DPP3"/>
<dbReference type="EMBL" id="VWYD01032197">
    <property type="protein sequence ID" value="NXQ51311.1"/>
    <property type="molecule type" value="Genomic_DNA"/>
</dbReference>
<reference evidence="11 12" key="1">
    <citation type="submission" date="2019-09" db="EMBL/GenBank/DDBJ databases">
        <title>Bird 10,000 Genomes (B10K) Project - Family phase.</title>
        <authorList>
            <person name="Zhang G."/>
        </authorList>
    </citation>
    <scope>NUCLEOTIDE SEQUENCE [LARGE SCALE GENOMIC DNA]</scope>
    <source>
        <strain evidence="11">B10K-DU-001-17</strain>
        <tissue evidence="11">Muscle</tissue>
    </source>
</reference>
<protein>
    <submittedName>
        <fullName evidence="11">HB2D protein</fullName>
    </submittedName>
</protein>
<evidence type="ECO:0000256" key="6">
    <source>
        <dbReference type="ARBA" id="ARBA00023136"/>
    </source>
</evidence>
<evidence type="ECO:0000256" key="1">
    <source>
        <dbReference type="ARBA" id="ARBA00004479"/>
    </source>
</evidence>
<dbReference type="SMART" id="SM00921">
    <property type="entry name" value="MHC_II_beta"/>
    <property type="match status" value="1"/>
</dbReference>
<dbReference type="PANTHER" id="PTHR19944">
    <property type="entry name" value="MHC CLASS II-RELATED"/>
    <property type="match status" value="1"/>
</dbReference>
<evidence type="ECO:0000256" key="8">
    <source>
        <dbReference type="ARBA" id="ARBA00023180"/>
    </source>
</evidence>
<evidence type="ECO:0000313" key="11">
    <source>
        <dbReference type="EMBL" id="NXQ51311.1"/>
    </source>
</evidence>
<dbReference type="InterPro" id="IPR011162">
    <property type="entry name" value="MHC_I/II-like_Ag-recog"/>
</dbReference>
<evidence type="ECO:0000313" key="12">
    <source>
        <dbReference type="Proteomes" id="UP000519684"/>
    </source>
</evidence>
<feature type="non-terminal residue" evidence="11">
    <location>
        <position position="107"/>
    </location>
</feature>
<dbReference type="InterPro" id="IPR014745">
    <property type="entry name" value="MHC_II_a/b_N"/>
</dbReference>
<sequence length="107" mass="12582">QTCPAHTEVFQRMAKQECYFINGTEKVRFVERLIYNRMEDVRFDSDVGRFVGFTPAGEKWAQDLNNNPQWMEYKRGQADTYCRHNYVGVTPFSVERRVHSSPSQSIP</sequence>
<dbReference type="GO" id="GO:0042613">
    <property type="term" value="C:MHC class II protein complex"/>
    <property type="evidence" value="ECO:0007669"/>
    <property type="project" value="UniProtKB-KW"/>
</dbReference>
<dbReference type="SUPFAM" id="SSF54452">
    <property type="entry name" value="MHC antigen-recognition domain"/>
    <property type="match status" value="1"/>
</dbReference>
<keyword evidence="6" id="KW-0472">Membrane</keyword>
<dbReference type="InterPro" id="IPR050160">
    <property type="entry name" value="MHC/Immunoglobulin"/>
</dbReference>
<dbReference type="GO" id="GO:0002504">
    <property type="term" value="P:antigen processing and presentation of peptide or polysaccharide antigen via MHC class II"/>
    <property type="evidence" value="ECO:0007669"/>
    <property type="project" value="UniProtKB-KW"/>
</dbReference>
<keyword evidence="4" id="KW-1133">Transmembrane helix</keyword>
<dbReference type="PANTHER" id="PTHR19944:SF99">
    <property type="entry name" value="HLA CLASS II HISTOCOMPATIBILITY ANTIGEN, DRB1 BETA CHAIN"/>
    <property type="match status" value="1"/>
</dbReference>
<organism evidence="11 12">
    <name type="scientific">Catharus fuscescens</name>
    <name type="common">Veery</name>
    <name type="synonym">Turdus fuscescens</name>
    <dbReference type="NCBI Taxonomy" id="159581"/>
    <lineage>
        <taxon>Eukaryota</taxon>
        <taxon>Metazoa</taxon>
        <taxon>Chordata</taxon>
        <taxon>Craniata</taxon>
        <taxon>Vertebrata</taxon>
        <taxon>Euteleostomi</taxon>
        <taxon>Archelosauria</taxon>
        <taxon>Archosauria</taxon>
        <taxon>Dinosauria</taxon>
        <taxon>Saurischia</taxon>
        <taxon>Theropoda</taxon>
        <taxon>Coelurosauria</taxon>
        <taxon>Aves</taxon>
        <taxon>Neognathae</taxon>
        <taxon>Neoaves</taxon>
        <taxon>Telluraves</taxon>
        <taxon>Australaves</taxon>
        <taxon>Passeriformes</taxon>
        <taxon>Turdidae</taxon>
        <taxon>Catharus</taxon>
    </lineage>
</organism>
<accession>A0A7L2DPP3</accession>
<dbReference type="InterPro" id="IPR000353">
    <property type="entry name" value="MHC_II_b_N"/>
</dbReference>
<evidence type="ECO:0000256" key="4">
    <source>
        <dbReference type="ARBA" id="ARBA00022989"/>
    </source>
</evidence>
<evidence type="ECO:0000256" key="7">
    <source>
        <dbReference type="ARBA" id="ARBA00023157"/>
    </source>
</evidence>
<keyword evidence="9" id="KW-0491">MHC II</keyword>
<comment type="caution">
    <text evidence="11">The sequence shown here is derived from an EMBL/GenBank/DDBJ whole genome shotgun (WGS) entry which is preliminary data.</text>
</comment>
<keyword evidence="8" id="KW-0325">Glycoprotein</keyword>
<feature type="non-terminal residue" evidence="11">
    <location>
        <position position="1"/>
    </location>
</feature>
<dbReference type="Gene3D" id="3.10.320.10">
    <property type="entry name" value="Class II Histocompatibility Antigen, M Beta Chain, Chain B, domain 1"/>
    <property type="match status" value="1"/>
</dbReference>
<dbReference type="Proteomes" id="UP000519684">
    <property type="component" value="Unassembled WGS sequence"/>
</dbReference>
<keyword evidence="2" id="KW-0812">Transmembrane</keyword>
<keyword evidence="7" id="KW-1015">Disulfide bond</keyword>
<keyword evidence="3" id="KW-0391">Immunity</keyword>
<keyword evidence="5" id="KW-1064">Adaptive immunity</keyword>
<keyword evidence="12" id="KW-1185">Reference proteome</keyword>
<dbReference type="Pfam" id="PF00969">
    <property type="entry name" value="MHC_II_beta"/>
    <property type="match status" value="1"/>
</dbReference>
<evidence type="ECO:0000256" key="2">
    <source>
        <dbReference type="ARBA" id="ARBA00022692"/>
    </source>
</evidence>
<evidence type="ECO:0000256" key="3">
    <source>
        <dbReference type="ARBA" id="ARBA00022859"/>
    </source>
</evidence>
<evidence type="ECO:0000256" key="5">
    <source>
        <dbReference type="ARBA" id="ARBA00023130"/>
    </source>
</evidence>
<name>A0A7L2DPP3_CATFU</name>
<evidence type="ECO:0000256" key="9">
    <source>
        <dbReference type="ARBA" id="ARBA00023182"/>
    </source>
</evidence>
<gene>
    <name evidence="11" type="primary">Hb2d</name>
    <name evidence="11" type="ORF">CATFUS_R08538</name>
</gene>
<proteinExistence type="predicted"/>
<dbReference type="GO" id="GO:0002250">
    <property type="term" value="P:adaptive immune response"/>
    <property type="evidence" value="ECO:0007669"/>
    <property type="project" value="UniProtKB-KW"/>
</dbReference>
<dbReference type="FunFam" id="3.10.320.10:FF:000001">
    <property type="entry name" value="HLA class II histocompatibility antigen, DRB1-1 beta chain"/>
    <property type="match status" value="1"/>
</dbReference>
<evidence type="ECO:0000259" key="10">
    <source>
        <dbReference type="SMART" id="SM00921"/>
    </source>
</evidence>
<feature type="domain" description="MHC class II beta chain N-terminal" evidence="10">
    <location>
        <begin position="16"/>
        <end position="90"/>
    </location>
</feature>
<comment type="subcellular location">
    <subcellularLocation>
        <location evidence="1">Membrane</location>
        <topology evidence="1">Single-pass type I membrane protein</topology>
    </subcellularLocation>
</comment>